<keyword evidence="1" id="KW-1185">Reference proteome</keyword>
<sequence length="254" mass="29945">MRALTIRRVKTILTSKTSKFEGNKKIPLIQKVSLKSIIRNLSKKFTKQHVLSSKRKPLLSDPPIIKQIQTSYIKKKLITNYQPHQKAYPGKILYNTKVNLISKYLLPHDANIQSIRKKYHLSINRRTQRNFMYGFNIKNYSSISRITFENYIKAMETFYTVFTYKISVKHDSGNKYLLKFNYLNDIDAANVYQALINVTYLNIFTGSCDQKYYHVKRDENSFIIIKEPNNICLFELFQQGMNENENYGKGFCIF</sequence>
<name>A0AAF5I1V9_STRER</name>
<dbReference type="Proteomes" id="UP000035681">
    <property type="component" value="Unplaced"/>
</dbReference>
<evidence type="ECO:0000313" key="1">
    <source>
        <dbReference type="Proteomes" id="UP000035681"/>
    </source>
</evidence>
<accession>A0AAF5I1V9</accession>
<organism evidence="1 2">
    <name type="scientific">Strongyloides stercoralis</name>
    <name type="common">Threadworm</name>
    <dbReference type="NCBI Taxonomy" id="6248"/>
    <lineage>
        <taxon>Eukaryota</taxon>
        <taxon>Metazoa</taxon>
        <taxon>Ecdysozoa</taxon>
        <taxon>Nematoda</taxon>
        <taxon>Chromadorea</taxon>
        <taxon>Rhabditida</taxon>
        <taxon>Tylenchina</taxon>
        <taxon>Panagrolaimomorpha</taxon>
        <taxon>Strongyloidoidea</taxon>
        <taxon>Strongyloididae</taxon>
        <taxon>Strongyloides</taxon>
    </lineage>
</organism>
<dbReference type="AlphaFoldDB" id="A0AAF5I1V9"/>
<protein>
    <submittedName>
        <fullName evidence="2">Uncharacterized protein</fullName>
    </submittedName>
</protein>
<reference evidence="2" key="1">
    <citation type="submission" date="2024-02" db="UniProtKB">
        <authorList>
            <consortium name="WormBaseParasite"/>
        </authorList>
    </citation>
    <scope>IDENTIFICATION</scope>
</reference>
<evidence type="ECO:0000313" key="2">
    <source>
        <dbReference type="WBParaSite" id="TCONS_00010596.p1"/>
    </source>
</evidence>
<dbReference type="WBParaSite" id="TCONS_00010596.p1">
    <property type="protein sequence ID" value="TCONS_00010596.p1"/>
    <property type="gene ID" value="XLOC_003907"/>
</dbReference>
<proteinExistence type="predicted"/>